<evidence type="ECO:0000256" key="3">
    <source>
        <dbReference type="ARBA" id="ARBA00022553"/>
    </source>
</evidence>
<keyword evidence="4" id="KW-0808">Transferase</keyword>
<dbReference type="SUPFAM" id="SSF55874">
    <property type="entry name" value="ATPase domain of HSP90 chaperone/DNA topoisomerase II/histidine kinase"/>
    <property type="match status" value="1"/>
</dbReference>
<evidence type="ECO:0000259" key="9">
    <source>
        <dbReference type="PROSITE" id="PS50109"/>
    </source>
</evidence>
<keyword evidence="7" id="KW-0067">ATP-binding</keyword>
<dbReference type="InterPro" id="IPR036890">
    <property type="entry name" value="HATPase_C_sf"/>
</dbReference>
<dbReference type="Pfam" id="PF00512">
    <property type="entry name" value="HisKA"/>
    <property type="match status" value="1"/>
</dbReference>
<dbReference type="RefSeq" id="WP_185659762.1">
    <property type="nucleotide sequence ID" value="NZ_CAWPOO010000007.1"/>
</dbReference>
<dbReference type="Pfam" id="PF02518">
    <property type="entry name" value="HATPase_c"/>
    <property type="match status" value="1"/>
</dbReference>
<dbReference type="GO" id="GO:0005524">
    <property type="term" value="F:ATP binding"/>
    <property type="evidence" value="ECO:0007669"/>
    <property type="project" value="UniProtKB-KW"/>
</dbReference>
<keyword evidence="3" id="KW-0597">Phosphoprotein</keyword>
<dbReference type="AlphaFoldDB" id="A0A7X1B5R0"/>
<evidence type="ECO:0000256" key="5">
    <source>
        <dbReference type="ARBA" id="ARBA00022741"/>
    </source>
</evidence>
<dbReference type="SMART" id="SM00387">
    <property type="entry name" value="HATPase_c"/>
    <property type="match status" value="1"/>
</dbReference>
<evidence type="ECO:0000256" key="7">
    <source>
        <dbReference type="ARBA" id="ARBA00022840"/>
    </source>
</evidence>
<accession>A0A7X1B5R0</accession>
<dbReference type="GO" id="GO:0000155">
    <property type="term" value="F:phosphorelay sensor kinase activity"/>
    <property type="evidence" value="ECO:0007669"/>
    <property type="project" value="InterPro"/>
</dbReference>
<reference evidence="10 11" key="1">
    <citation type="submission" date="2020-07" db="EMBL/GenBank/DDBJ databases">
        <authorList>
            <person name="Feng X."/>
        </authorList>
    </citation>
    <scope>NUCLEOTIDE SEQUENCE [LARGE SCALE GENOMIC DNA]</scope>
    <source>
        <strain evidence="10 11">JCM23202</strain>
    </source>
</reference>
<evidence type="ECO:0000256" key="4">
    <source>
        <dbReference type="ARBA" id="ARBA00022679"/>
    </source>
</evidence>
<dbReference type="InterPro" id="IPR036097">
    <property type="entry name" value="HisK_dim/P_sf"/>
</dbReference>
<dbReference type="CDD" id="cd00082">
    <property type="entry name" value="HisKA"/>
    <property type="match status" value="1"/>
</dbReference>
<dbReference type="InterPro" id="IPR003018">
    <property type="entry name" value="GAF"/>
</dbReference>
<dbReference type="SUPFAM" id="SSF47384">
    <property type="entry name" value="Homodimeric domain of signal transducing histidine kinase"/>
    <property type="match status" value="1"/>
</dbReference>
<dbReference type="PROSITE" id="PS50109">
    <property type="entry name" value="HIS_KIN"/>
    <property type="match status" value="1"/>
</dbReference>
<evidence type="ECO:0000256" key="1">
    <source>
        <dbReference type="ARBA" id="ARBA00000085"/>
    </source>
</evidence>
<feature type="domain" description="Histidine kinase" evidence="9">
    <location>
        <begin position="358"/>
        <end position="569"/>
    </location>
</feature>
<dbReference type="SMART" id="SM00065">
    <property type="entry name" value="GAF"/>
    <property type="match status" value="2"/>
</dbReference>
<sequence length="569" mass="63293">MHRLIDNPETLLSLYRISQSATSSATPQEAYSTIMAEIQRLFAPKAAAISLINPNSSLLEIEYALGYPSDTSQLGIHPGKGLSGRVAFNGEPILCNDVENDPRYVKLIDGVRSKIIAPMTSGGHIIGVLSVARATIDAFSYPELDQLTLLAEESAQVLQNVWQRRQLANQSEQLNALIEVSQNIVSNFETQELWSTVTEAAMELTQARLCTLQLFDKKKGKVRMLQAMSYENEFISSQGEIELSESLAGSAIRTKRQVEFPNITTPDYKDLQDVPHDSGVTSCLSTPMIFEGEVTGILNVFTRERHRFPNSERRLLQAFADLAAVAAQNAELYNRVFNSEERLRKSERLTTLGLLSAEIAHEIRNPLTVIKLLFSSLDLNYEPSDPRYKDKQVIKEKFNQLEEIVSKVLSFGKAPEGIFTLWDVDELVADTCLLVRHKMRQLKIDLEHQPSGTKTRVNGNKGQLQQVLLNLIINASDAMPEGGRLTISTTTEKRDKNKIVIIYIEDSGSGIPENLVEHVFDSFLTDKPQGTGLGLSIVKRILRTHHGDISVSKTGPSGTTMRIVLPAHK</sequence>
<keyword evidence="11" id="KW-1185">Reference proteome</keyword>
<dbReference type="Gene3D" id="3.30.450.40">
    <property type="match status" value="2"/>
</dbReference>
<name>A0A7X1B5R0_9BACT</name>
<evidence type="ECO:0000256" key="2">
    <source>
        <dbReference type="ARBA" id="ARBA00012438"/>
    </source>
</evidence>
<dbReference type="InterPro" id="IPR003661">
    <property type="entry name" value="HisK_dim/P_dom"/>
</dbReference>
<dbReference type="Proteomes" id="UP000526501">
    <property type="component" value="Unassembled WGS sequence"/>
</dbReference>
<evidence type="ECO:0000256" key="6">
    <source>
        <dbReference type="ARBA" id="ARBA00022777"/>
    </source>
</evidence>
<dbReference type="SUPFAM" id="SSF55781">
    <property type="entry name" value="GAF domain-like"/>
    <property type="match status" value="2"/>
</dbReference>
<comment type="catalytic activity">
    <reaction evidence="1">
        <text>ATP + protein L-histidine = ADP + protein N-phospho-L-histidine.</text>
        <dbReference type="EC" id="2.7.13.3"/>
    </reaction>
</comment>
<dbReference type="EC" id="2.7.13.3" evidence="2"/>
<dbReference type="EMBL" id="JACHVC010000007">
    <property type="protein sequence ID" value="MBC2605874.1"/>
    <property type="molecule type" value="Genomic_DNA"/>
</dbReference>
<organism evidence="10 11">
    <name type="scientific">Pelagicoccus albus</name>
    <dbReference type="NCBI Taxonomy" id="415222"/>
    <lineage>
        <taxon>Bacteria</taxon>
        <taxon>Pseudomonadati</taxon>
        <taxon>Verrucomicrobiota</taxon>
        <taxon>Opitutia</taxon>
        <taxon>Puniceicoccales</taxon>
        <taxon>Pelagicoccaceae</taxon>
        <taxon>Pelagicoccus</taxon>
    </lineage>
</organism>
<comment type="caution">
    <text evidence="10">The sequence shown here is derived from an EMBL/GenBank/DDBJ whole genome shotgun (WGS) entry which is preliminary data.</text>
</comment>
<dbReference type="SMART" id="SM00388">
    <property type="entry name" value="HisKA"/>
    <property type="match status" value="1"/>
</dbReference>
<dbReference type="Gene3D" id="1.10.287.130">
    <property type="match status" value="1"/>
</dbReference>
<dbReference type="InterPro" id="IPR005467">
    <property type="entry name" value="His_kinase_dom"/>
</dbReference>
<dbReference type="InterPro" id="IPR004358">
    <property type="entry name" value="Sig_transdc_His_kin-like_C"/>
</dbReference>
<dbReference type="PRINTS" id="PR00344">
    <property type="entry name" value="BCTRLSENSOR"/>
</dbReference>
<protein>
    <recommendedName>
        <fullName evidence="2">histidine kinase</fullName>
        <ecNumber evidence="2">2.7.13.3</ecNumber>
    </recommendedName>
</protein>
<dbReference type="InterPro" id="IPR029016">
    <property type="entry name" value="GAF-like_dom_sf"/>
</dbReference>
<evidence type="ECO:0000256" key="8">
    <source>
        <dbReference type="ARBA" id="ARBA00023012"/>
    </source>
</evidence>
<dbReference type="Gene3D" id="3.30.565.10">
    <property type="entry name" value="Histidine kinase-like ATPase, C-terminal domain"/>
    <property type="match status" value="1"/>
</dbReference>
<proteinExistence type="predicted"/>
<dbReference type="Pfam" id="PF13185">
    <property type="entry name" value="GAF_2"/>
    <property type="match status" value="2"/>
</dbReference>
<keyword evidence="5" id="KW-0547">Nucleotide-binding</keyword>
<keyword evidence="6" id="KW-0418">Kinase</keyword>
<dbReference type="PANTHER" id="PTHR43065:SF10">
    <property type="entry name" value="PEROXIDE STRESS-ACTIVATED HISTIDINE KINASE MAK3"/>
    <property type="match status" value="1"/>
</dbReference>
<dbReference type="PANTHER" id="PTHR43065">
    <property type="entry name" value="SENSOR HISTIDINE KINASE"/>
    <property type="match status" value="1"/>
</dbReference>
<keyword evidence="8" id="KW-0902">Two-component regulatory system</keyword>
<dbReference type="InterPro" id="IPR003594">
    <property type="entry name" value="HATPase_dom"/>
</dbReference>
<evidence type="ECO:0000313" key="11">
    <source>
        <dbReference type="Proteomes" id="UP000526501"/>
    </source>
</evidence>
<gene>
    <name evidence="10" type="ORF">H5P27_07440</name>
</gene>
<evidence type="ECO:0000313" key="10">
    <source>
        <dbReference type="EMBL" id="MBC2605874.1"/>
    </source>
</evidence>